<accession>A0A9Q8Q0K6</accession>
<dbReference type="InterPro" id="IPR050263">
    <property type="entry name" value="Bact_Fimbrial_Adh_Pro"/>
</dbReference>
<dbReference type="Pfam" id="PF00419">
    <property type="entry name" value="Fimbrial"/>
    <property type="match status" value="1"/>
</dbReference>
<sequence length="332" mass="35688">MAIKKVMGIAVGLSLLLSSTGAHAVFCLEGCNQVVNQNFNHNLSATENQVGRSFTSNQVIGNLRTLYWEQPGLRAQWGSYVGESVPSAGTQPNDWVYQKIDDYISIGLRASNYRYFPYNKFTVYESTGAPAMGIGISSSTRHPVYQSRLRIDKKIVSGTYTKNIFLAEVGLCEPYGCRSKEVVLTRIYANLNITVPQSCVLNAGQIVTIDFGPVSSGAFQSAGAPAQGTSPVTRNVSVQCDNIQAGAALTMRLQANKTSGSAIVSNNPDVGFTVTDTTGKTLIPNNLGSFIPFLLSGSRANVGIRVQPVSITGKRPKEGPVTSEAYLRIDFP</sequence>
<evidence type="ECO:0000256" key="4">
    <source>
        <dbReference type="SAM" id="SignalP"/>
    </source>
</evidence>
<evidence type="ECO:0000256" key="3">
    <source>
        <dbReference type="ARBA" id="ARBA00023263"/>
    </source>
</evidence>
<dbReference type="RefSeq" id="WP_241541759.1">
    <property type="nucleotide sequence ID" value="NZ_CAWQWN010000001.1"/>
</dbReference>
<feature type="domain" description="Fimbrial-type adhesion" evidence="5">
    <location>
        <begin position="189"/>
        <end position="331"/>
    </location>
</feature>
<dbReference type="InterPro" id="IPR036937">
    <property type="entry name" value="Adhesion_dom_fimbrial_sf"/>
</dbReference>
<evidence type="ECO:0000256" key="2">
    <source>
        <dbReference type="ARBA" id="ARBA00022729"/>
    </source>
</evidence>
<dbReference type="GO" id="GO:0009289">
    <property type="term" value="C:pilus"/>
    <property type="evidence" value="ECO:0007669"/>
    <property type="project" value="UniProtKB-SubCell"/>
</dbReference>
<dbReference type="InterPro" id="IPR000259">
    <property type="entry name" value="Adhesion_dom_fimbrial"/>
</dbReference>
<dbReference type="InterPro" id="IPR008966">
    <property type="entry name" value="Adhesion_dom_sf"/>
</dbReference>
<keyword evidence="2 4" id="KW-0732">Signal</keyword>
<comment type="subcellular location">
    <subcellularLocation>
        <location evidence="1">Fimbrium</location>
    </subcellularLocation>
</comment>
<dbReference type="Gene3D" id="2.60.40.1090">
    <property type="entry name" value="Fimbrial-type adhesion domain"/>
    <property type="match status" value="1"/>
</dbReference>
<dbReference type="PANTHER" id="PTHR33420">
    <property type="entry name" value="FIMBRIAL SUBUNIT ELFA-RELATED"/>
    <property type="match status" value="1"/>
</dbReference>
<gene>
    <name evidence="6" type="ORF">MNY72_09170</name>
</gene>
<evidence type="ECO:0000313" key="6">
    <source>
        <dbReference type="EMBL" id="UNH29563.1"/>
    </source>
</evidence>
<name>A0A9Q8Q0K6_9GAMM</name>
<dbReference type="Proteomes" id="UP000829116">
    <property type="component" value="Chromosome"/>
</dbReference>
<proteinExistence type="predicted"/>
<dbReference type="PANTHER" id="PTHR33420:SF31">
    <property type="entry name" value="TYPE 1 FIMBRIN D-MANNOSE SPECIFIC ADHESIN"/>
    <property type="match status" value="1"/>
</dbReference>
<dbReference type="SUPFAM" id="SSF49401">
    <property type="entry name" value="Bacterial adhesins"/>
    <property type="match status" value="1"/>
</dbReference>
<feature type="chain" id="PRO_5040445083" evidence="4">
    <location>
        <begin position="25"/>
        <end position="332"/>
    </location>
</feature>
<organism evidence="6 7">
    <name type="scientific">Moellerella wisconsensis</name>
    <dbReference type="NCBI Taxonomy" id="158849"/>
    <lineage>
        <taxon>Bacteria</taxon>
        <taxon>Pseudomonadati</taxon>
        <taxon>Pseudomonadota</taxon>
        <taxon>Gammaproteobacteria</taxon>
        <taxon>Enterobacterales</taxon>
        <taxon>Morganellaceae</taxon>
        <taxon>Moellerella</taxon>
    </lineage>
</organism>
<evidence type="ECO:0000313" key="7">
    <source>
        <dbReference type="Proteomes" id="UP000829116"/>
    </source>
</evidence>
<evidence type="ECO:0000256" key="1">
    <source>
        <dbReference type="ARBA" id="ARBA00004561"/>
    </source>
</evidence>
<dbReference type="AlphaFoldDB" id="A0A9Q8Q0K6"/>
<dbReference type="EMBL" id="CP093245">
    <property type="protein sequence ID" value="UNH29563.1"/>
    <property type="molecule type" value="Genomic_DNA"/>
</dbReference>
<protein>
    <submittedName>
        <fullName evidence="6">Fimbrial protein</fullName>
    </submittedName>
</protein>
<feature type="signal peptide" evidence="4">
    <location>
        <begin position="1"/>
        <end position="24"/>
    </location>
</feature>
<evidence type="ECO:0000259" key="5">
    <source>
        <dbReference type="Pfam" id="PF00419"/>
    </source>
</evidence>
<dbReference type="GO" id="GO:0043709">
    <property type="term" value="P:cell adhesion involved in single-species biofilm formation"/>
    <property type="evidence" value="ECO:0007669"/>
    <property type="project" value="TreeGrafter"/>
</dbReference>
<keyword evidence="3" id="KW-0281">Fimbrium</keyword>
<reference evidence="6" key="1">
    <citation type="submission" date="2022-03" db="EMBL/GenBank/DDBJ databases">
        <title>ESBL-producing Moellerella wisconsensis and Escherichia marmotae isolated from wild game meat.</title>
        <authorList>
            <person name="Biggel M."/>
        </authorList>
    </citation>
    <scope>NUCLEOTIDE SEQUENCE</scope>
    <source>
        <strain evidence="6">W51</strain>
    </source>
</reference>